<dbReference type="OMA" id="AGWIAHE"/>
<feature type="compositionally biased region" description="Basic and acidic residues" evidence="1">
    <location>
        <begin position="108"/>
        <end position="121"/>
    </location>
</feature>
<accession>W3XGB5</accession>
<evidence type="ECO:0000313" key="3">
    <source>
        <dbReference type="Proteomes" id="UP000030651"/>
    </source>
</evidence>
<dbReference type="KEGG" id="pfy:PFICI_03079"/>
<evidence type="ECO:0008006" key="4">
    <source>
        <dbReference type="Google" id="ProtNLM"/>
    </source>
</evidence>
<dbReference type="GeneID" id="19268092"/>
<dbReference type="eggNOG" id="ENOG502RZV2">
    <property type="taxonomic scope" value="Eukaryota"/>
</dbReference>
<feature type="region of interest" description="Disordered" evidence="1">
    <location>
        <begin position="21"/>
        <end position="121"/>
    </location>
</feature>
<dbReference type="AlphaFoldDB" id="W3XGB5"/>
<proteinExistence type="predicted"/>
<gene>
    <name evidence="2" type="ORF">PFICI_03079</name>
</gene>
<feature type="compositionally biased region" description="Low complexity" evidence="1">
    <location>
        <begin position="57"/>
        <end position="68"/>
    </location>
</feature>
<dbReference type="InParanoid" id="W3XGB5"/>
<dbReference type="HOGENOM" id="CLU_050444_0_0_1"/>
<dbReference type="EMBL" id="KI912110">
    <property type="protein sequence ID" value="ETS85054.1"/>
    <property type="molecule type" value="Genomic_DNA"/>
</dbReference>
<evidence type="ECO:0000313" key="2">
    <source>
        <dbReference type="EMBL" id="ETS85054.1"/>
    </source>
</evidence>
<reference evidence="3" key="1">
    <citation type="journal article" date="2015" name="BMC Genomics">
        <title>Genomic and transcriptomic analysis of the endophytic fungus Pestalotiopsis fici reveals its lifestyle and high potential for synthesis of natural products.</title>
        <authorList>
            <person name="Wang X."/>
            <person name="Zhang X."/>
            <person name="Liu L."/>
            <person name="Xiang M."/>
            <person name="Wang W."/>
            <person name="Sun X."/>
            <person name="Che Y."/>
            <person name="Guo L."/>
            <person name="Liu G."/>
            <person name="Guo L."/>
            <person name="Wang C."/>
            <person name="Yin W.B."/>
            <person name="Stadler M."/>
            <person name="Zhang X."/>
            <person name="Liu X."/>
        </authorList>
    </citation>
    <scope>NUCLEOTIDE SEQUENCE [LARGE SCALE GENOMIC DNA]</scope>
    <source>
        <strain evidence="3">W106-1 / CGMCC3.15140</strain>
    </source>
</reference>
<dbReference type="OrthoDB" id="4850at2759"/>
<feature type="compositionally biased region" description="Basic and acidic residues" evidence="1">
    <location>
        <begin position="24"/>
        <end position="37"/>
    </location>
</feature>
<dbReference type="RefSeq" id="XP_007829851.1">
    <property type="nucleotide sequence ID" value="XM_007831660.1"/>
</dbReference>
<evidence type="ECO:0000256" key="1">
    <source>
        <dbReference type="SAM" id="MobiDB-lite"/>
    </source>
</evidence>
<keyword evidence="3" id="KW-1185">Reference proteome</keyword>
<protein>
    <recommendedName>
        <fullName evidence="4">Vegetatible incompatibility protein HET-E-1</fullName>
    </recommendedName>
</protein>
<sequence>MATSFGDRRLANIKENQALLQDVEPLKRHDLDQKDAGKQQTRPAAKRRKFETGQPVRTSARIASSAARPTYNEDALSAKPERPLPRGKSTARKDGATRVKKRAASFTADDKNSPEDKTEVVRPDLDSLRAGWASWTPVAPPPTRDHVVGTYRFESHLDFTPNKSPEEIMREGCFGGSYWRPLYSRHLRTTIEDDWRELPDAWIQGLDVARYLTSPDYDESVNKYGKACGQSIEEWEANGWINHSYDVRGWFQWYCRFWMGRRCPDDDRQISRWKKCVGETGRWRRILLKKYVQNGIRSVFDDDDDDDVDGGKGDVSPVVHQTCHHWAYEVRQEALDRFWAEGK</sequence>
<organism evidence="2 3">
    <name type="scientific">Pestalotiopsis fici (strain W106-1 / CGMCC3.15140)</name>
    <dbReference type="NCBI Taxonomy" id="1229662"/>
    <lineage>
        <taxon>Eukaryota</taxon>
        <taxon>Fungi</taxon>
        <taxon>Dikarya</taxon>
        <taxon>Ascomycota</taxon>
        <taxon>Pezizomycotina</taxon>
        <taxon>Sordariomycetes</taxon>
        <taxon>Xylariomycetidae</taxon>
        <taxon>Amphisphaeriales</taxon>
        <taxon>Sporocadaceae</taxon>
        <taxon>Pestalotiopsis</taxon>
    </lineage>
</organism>
<dbReference type="Proteomes" id="UP000030651">
    <property type="component" value="Unassembled WGS sequence"/>
</dbReference>
<dbReference type="PANTHER" id="PTHR37948">
    <property type="entry name" value="ZGC:113208"/>
    <property type="match status" value="1"/>
</dbReference>
<name>W3XGB5_PESFW</name>
<dbReference type="STRING" id="1229662.W3XGB5"/>
<dbReference type="PANTHER" id="PTHR37948:SF1">
    <property type="entry name" value="BLL5189 PROTEIN"/>
    <property type="match status" value="1"/>
</dbReference>